<dbReference type="EC" id="2.1.1.190" evidence="5"/>
<evidence type="ECO:0000256" key="1">
    <source>
        <dbReference type="ARBA" id="ARBA00022603"/>
    </source>
</evidence>
<dbReference type="Proteomes" id="UP001219901">
    <property type="component" value="Chromosome"/>
</dbReference>
<name>A0AAJ5ZLG2_9CHLR</name>
<reference evidence="5" key="2">
    <citation type="journal article" date="2023" name="Nat. Commun.">
        <title>Cultivation of marine bacteria of the SAR202 clade.</title>
        <authorList>
            <person name="Lim Y."/>
            <person name="Seo J.H."/>
            <person name="Giovannoni S.J."/>
            <person name="Kang I."/>
            <person name="Cho J.C."/>
        </authorList>
    </citation>
    <scope>NUCLEOTIDE SEQUENCE</scope>
    <source>
        <strain evidence="5">JH1073</strain>
    </source>
</reference>
<dbReference type="EMBL" id="WMBE01000006">
    <property type="protein sequence ID" value="MDG0868059.1"/>
    <property type="molecule type" value="Genomic_DNA"/>
</dbReference>
<dbReference type="SUPFAM" id="SSF50249">
    <property type="entry name" value="Nucleic acid-binding proteins"/>
    <property type="match status" value="1"/>
</dbReference>
<dbReference type="PANTHER" id="PTHR11061">
    <property type="entry name" value="RNA M5U METHYLTRANSFERASE"/>
    <property type="match status" value="1"/>
</dbReference>
<evidence type="ECO:0000313" key="4">
    <source>
        <dbReference type="EMBL" id="MDG0868059.1"/>
    </source>
</evidence>
<reference evidence="6" key="3">
    <citation type="submission" date="2023-06" db="EMBL/GenBank/DDBJ databases">
        <title>Pangenomics reveal diversification of enzyme families and niche specialization in globally abundant SAR202 bacteria.</title>
        <authorList>
            <person name="Saw J.H.W."/>
        </authorList>
    </citation>
    <scope>NUCLEOTIDE SEQUENCE [LARGE SCALE GENOMIC DNA]</scope>
    <source>
        <strain evidence="6">JH1073</strain>
    </source>
</reference>
<dbReference type="NCBIfam" id="TIGR00479">
    <property type="entry name" value="rumA"/>
    <property type="match status" value="1"/>
</dbReference>
<dbReference type="Gene3D" id="2.40.50.140">
    <property type="entry name" value="Nucleic acid-binding proteins"/>
    <property type="match status" value="1"/>
</dbReference>
<sequence length="421" mass="46814">MAKRKRRKRYNGPDLTEHIDLSPGDNFEITLGSINDAGDTVTELDGAPVVVSGGLPGEVVIAEVQKKFPERIAAKVAQVLKPAIERIEPECKYFLECSGCQWQHVSYGHQLQLKRERVQREIDKYESLAGLEVDLTVESEKRLGYRNHGRFTIGKYEDAGQVGYKNAVTRQFVRIEECLLMDQKVNDTIALVQDKMDGQTQMSIRVGANTDSMLVQPKMEIPGLDLVTGVQHYEEEVRGSCFTVAASSFFQVNTGQLSRAVDEVRELLDLQGTEVMVDAYCGVGVFAVLMSPYVKKVVGIEESASAIEDAGQNMNGVTNVEFIEGKTEDVMADWPLVDDVDVLLLDPPRVGCHPDVLDSVKKLKPKKVLMVSCEPAAMGRDLDLLCQGGMYKLEILRPVDMFPQTRHVETISMLTLQESQD</sequence>
<accession>A0AAJ5ZLG2</accession>
<evidence type="ECO:0000313" key="5">
    <source>
        <dbReference type="EMBL" id="WFG40398.1"/>
    </source>
</evidence>
<keyword evidence="6" id="KW-1185">Reference proteome</keyword>
<dbReference type="Proteomes" id="UP001321249">
    <property type="component" value="Unassembled WGS sequence"/>
</dbReference>
<dbReference type="PROSITE" id="PS01231">
    <property type="entry name" value="TRMA_2"/>
    <property type="match status" value="1"/>
</dbReference>
<dbReference type="AlphaFoldDB" id="A0AAJ5ZLG2"/>
<dbReference type="GO" id="GO:0070475">
    <property type="term" value="P:rRNA base methylation"/>
    <property type="evidence" value="ECO:0007669"/>
    <property type="project" value="TreeGrafter"/>
</dbReference>
<keyword evidence="1 5" id="KW-0489">Methyltransferase</keyword>
<dbReference type="Pfam" id="PF05958">
    <property type="entry name" value="tRNA_U5-meth_tr"/>
    <property type="match status" value="1"/>
</dbReference>
<dbReference type="InterPro" id="IPR012340">
    <property type="entry name" value="NA-bd_OB-fold"/>
</dbReference>
<evidence type="ECO:0000256" key="2">
    <source>
        <dbReference type="ARBA" id="ARBA00022679"/>
    </source>
</evidence>
<dbReference type="InterPro" id="IPR030391">
    <property type="entry name" value="MeTrfase_TrmA_CS"/>
</dbReference>
<reference evidence="6 7" key="1">
    <citation type="submission" date="2019-11" db="EMBL/GenBank/DDBJ databases">
        <authorList>
            <person name="Cho J.-C."/>
        </authorList>
    </citation>
    <scope>NUCLEOTIDE SEQUENCE [LARGE SCALE GENOMIC DNA]</scope>
    <source>
        <strain evidence="5 6">JH1073</strain>
        <strain evidence="4 7">JH702</strain>
    </source>
</reference>
<dbReference type="Gene3D" id="3.40.50.150">
    <property type="entry name" value="Vaccinia Virus protein VP39"/>
    <property type="match status" value="2"/>
</dbReference>
<protein>
    <submittedName>
        <fullName evidence="5">23S rRNA (Uracil(1939)-C(5))-methyltransferase RlmD</fullName>
        <ecNumber evidence="5">2.1.1.190</ecNumber>
    </submittedName>
</protein>
<evidence type="ECO:0000313" key="7">
    <source>
        <dbReference type="Proteomes" id="UP001321249"/>
    </source>
</evidence>
<gene>
    <name evidence="5" type="primary">rlmD</name>
    <name evidence="4" type="ORF">GKO46_13410</name>
    <name evidence="5" type="ORF">GKO48_12540</name>
</gene>
<dbReference type="EMBL" id="CP046147">
    <property type="protein sequence ID" value="WFG40398.1"/>
    <property type="molecule type" value="Genomic_DNA"/>
</dbReference>
<dbReference type="RefSeq" id="WP_342827031.1">
    <property type="nucleotide sequence ID" value="NZ_CP046146.1"/>
</dbReference>
<dbReference type="GO" id="GO:0070041">
    <property type="term" value="F:rRNA (uridine-C5-)-methyltransferase activity"/>
    <property type="evidence" value="ECO:0007669"/>
    <property type="project" value="TreeGrafter"/>
</dbReference>
<keyword evidence="2 5" id="KW-0808">Transferase</keyword>
<evidence type="ECO:0000256" key="3">
    <source>
        <dbReference type="ARBA" id="ARBA00022691"/>
    </source>
</evidence>
<organism evidence="5 6">
    <name type="scientific">Candidatus Lucifugimonas marina</name>
    <dbReference type="NCBI Taxonomy" id="3038979"/>
    <lineage>
        <taxon>Bacteria</taxon>
        <taxon>Bacillati</taxon>
        <taxon>Chloroflexota</taxon>
        <taxon>Dehalococcoidia</taxon>
        <taxon>SAR202 cluster</taxon>
        <taxon>Candidatus Lucifugimonadales</taxon>
        <taxon>Candidatus Lucifugimonadaceae</taxon>
        <taxon>Candidatus Lucifugimonas</taxon>
    </lineage>
</organism>
<dbReference type="PANTHER" id="PTHR11061:SF30">
    <property type="entry name" value="TRNA (URACIL(54)-C(5))-METHYLTRANSFERASE"/>
    <property type="match status" value="1"/>
</dbReference>
<proteinExistence type="predicted"/>
<keyword evidence="3" id="KW-0949">S-adenosyl-L-methionine</keyword>
<dbReference type="InterPro" id="IPR010280">
    <property type="entry name" value="U5_MeTrfase_fam"/>
</dbReference>
<dbReference type="Gene3D" id="2.40.50.1070">
    <property type="match status" value="1"/>
</dbReference>
<dbReference type="SUPFAM" id="SSF53335">
    <property type="entry name" value="S-adenosyl-L-methionine-dependent methyltransferases"/>
    <property type="match status" value="1"/>
</dbReference>
<dbReference type="InterPro" id="IPR029063">
    <property type="entry name" value="SAM-dependent_MTases_sf"/>
</dbReference>
<evidence type="ECO:0000313" key="6">
    <source>
        <dbReference type="Proteomes" id="UP001219901"/>
    </source>
</evidence>